<protein>
    <submittedName>
        <fullName evidence="10">FAD-dependent pyridine nucleotide-disulfide oxidoreductase</fullName>
    </submittedName>
</protein>
<feature type="binding site" evidence="7">
    <location>
        <position position="39"/>
    </location>
    <ligand>
        <name>FAD</name>
        <dbReference type="ChEBI" id="CHEBI:57692"/>
    </ligand>
</feature>
<dbReference type="InterPro" id="IPR036188">
    <property type="entry name" value="FAD/NAD-bd_sf"/>
</dbReference>
<dbReference type="OrthoDB" id="9815647at2"/>
<feature type="binding site" evidence="8">
    <location>
        <position position="210"/>
    </location>
    <ligand>
        <name>NADP(+)</name>
        <dbReference type="ChEBI" id="CHEBI:58349"/>
    </ligand>
</feature>
<evidence type="ECO:0000256" key="4">
    <source>
        <dbReference type="ARBA" id="ARBA00022827"/>
    </source>
</evidence>
<organism evidence="10 11">
    <name type="scientific">Methylobacillus flagellatus (strain ATCC 51484 / DSM 6875 / VKM B-1610 / KT)</name>
    <dbReference type="NCBI Taxonomy" id="265072"/>
    <lineage>
        <taxon>Bacteria</taxon>
        <taxon>Pseudomonadati</taxon>
        <taxon>Pseudomonadota</taxon>
        <taxon>Betaproteobacteria</taxon>
        <taxon>Nitrosomonadales</taxon>
        <taxon>Methylophilaceae</taxon>
        <taxon>Methylobacillus</taxon>
    </lineage>
</organism>
<dbReference type="RefSeq" id="WP_011478928.1">
    <property type="nucleotide sequence ID" value="NC_007947.1"/>
</dbReference>
<evidence type="ECO:0000256" key="3">
    <source>
        <dbReference type="ARBA" id="ARBA00022630"/>
    </source>
</evidence>
<dbReference type="PANTHER" id="PTHR48467:SF1">
    <property type="entry name" value="GLUTAMATE SYNTHASE 1 [NADH], CHLOROPLASTIC-LIKE"/>
    <property type="match status" value="1"/>
</dbReference>
<keyword evidence="6" id="KW-0560">Oxidoreductase</keyword>
<accession>Q1H3V6</accession>
<keyword evidence="4 7" id="KW-0274">FAD</keyword>
<feature type="binding site" evidence="8">
    <location>
        <begin position="198"/>
        <end position="199"/>
    </location>
    <ligand>
        <name>NADP(+)</name>
        <dbReference type="ChEBI" id="CHEBI:58349"/>
    </ligand>
</feature>
<reference evidence="10 11" key="1">
    <citation type="submission" date="2006-03" db="EMBL/GenBank/DDBJ databases">
        <title>Complete sequence of Methylobacillus flagellatus KT.</title>
        <authorList>
            <consortium name="US DOE Joint Genome Institute"/>
            <person name="Copeland A."/>
            <person name="Lucas S."/>
            <person name="Lapidus A."/>
            <person name="Barry K."/>
            <person name="Detter J.C."/>
            <person name="Glavina del Rio T."/>
            <person name="Hammon N."/>
            <person name="Israni S."/>
            <person name="Dalin E."/>
            <person name="Tice H."/>
            <person name="Pitluck S."/>
            <person name="Brettin T."/>
            <person name="Bruce D."/>
            <person name="Han C."/>
            <person name="Tapia R."/>
            <person name="Saunders E."/>
            <person name="Gilna P."/>
            <person name="Schmutz J."/>
            <person name="Larimer F."/>
            <person name="Land M."/>
            <person name="Kyrpides N."/>
            <person name="Anderson I."/>
            <person name="Richardson P."/>
        </authorList>
    </citation>
    <scope>NUCLEOTIDE SEQUENCE [LARGE SCALE GENOMIC DNA]</scope>
    <source>
        <strain evidence="11">KT / ATCC 51484 / DSM 6875</strain>
    </source>
</reference>
<evidence type="ECO:0000256" key="2">
    <source>
        <dbReference type="ARBA" id="ARBA00008312"/>
    </source>
</evidence>
<dbReference type="STRING" id="265072.Mfla_0561"/>
<dbReference type="KEGG" id="mfa:Mfla_0561"/>
<dbReference type="PIRSF" id="PIRSF000362">
    <property type="entry name" value="FNR"/>
    <property type="match status" value="1"/>
</dbReference>
<dbReference type="InterPro" id="IPR023753">
    <property type="entry name" value="FAD/NAD-binding_dom"/>
</dbReference>
<dbReference type="Gene3D" id="3.50.50.60">
    <property type="entry name" value="FAD/NAD(P)-binding domain"/>
    <property type="match status" value="1"/>
</dbReference>
<dbReference type="Gene3D" id="3.40.50.720">
    <property type="entry name" value="NAD(P)-binding Rossmann-like Domain"/>
    <property type="match status" value="1"/>
</dbReference>
<dbReference type="PANTHER" id="PTHR48467">
    <property type="entry name" value="GLUTAMATE SYNTHASE 1 [NADH], CHLOROPLASTIC-LIKE"/>
    <property type="match status" value="1"/>
</dbReference>
<evidence type="ECO:0000313" key="11">
    <source>
        <dbReference type="Proteomes" id="UP000002440"/>
    </source>
</evidence>
<feature type="binding site" evidence="8">
    <location>
        <begin position="154"/>
        <end position="157"/>
    </location>
    <ligand>
        <name>NADP(+)</name>
        <dbReference type="ChEBI" id="CHEBI:58349"/>
    </ligand>
</feature>
<comment type="cofactor">
    <cofactor evidence="1 7">
        <name>FAD</name>
        <dbReference type="ChEBI" id="CHEBI:57692"/>
    </cofactor>
</comment>
<feature type="binding site" evidence="7">
    <location>
        <position position="366"/>
    </location>
    <ligand>
        <name>FAD</name>
        <dbReference type="ChEBI" id="CHEBI:57692"/>
    </ligand>
</feature>
<feature type="binding site" evidence="7">
    <location>
        <position position="18"/>
    </location>
    <ligand>
        <name>FAD</name>
        <dbReference type="ChEBI" id="CHEBI:57692"/>
    </ligand>
</feature>
<feature type="binding site" evidence="8">
    <location>
        <position position="373"/>
    </location>
    <ligand>
        <name>NADP(+)</name>
        <dbReference type="ChEBI" id="CHEBI:58349"/>
    </ligand>
</feature>
<keyword evidence="5 8" id="KW-0521">NADP</keyword>
<dbReference type="SUPFAM" id="SSF51971">
    <property type="entry name" value="Nucleotide-binding domain"/>
    <property type="match status" value="1"/>
</dbReference>
<dbReference type="eggNOG" id="COG0493">
    <property type="taxonomic scope" value="Bacteria"/>
</dbReference>
<evidence type="ECO:0000256" key="7">
    <source>
        <dbReference type="PIRSR" id="PIRSR000362-1"/>
    </source>
</evidence>
<evidence type="ECO:0000256" key="8">
    <source>
        <dbReference type="PIRSR" id="PIRSR000362-2"/>
    </source>
</evidence>
<evidence type="ECO:0000256" key="6">
    <source>
        <dbReference type="ARBA" id="ARBA00023002"/>
    </source>
</evidence>
<evidence type="ECO:0000313" key="10">
    <source>
        <dbReference type="EMBL" id="ABE48831.1"/>
    </source>
</evidence>
<proteinExistence type="inferred from homology"/>
<sequence length="455" mass="49022">MTGPNSKTQVAVIGAGPSGFYVAEAFANQCTDVEVTMIEKLPCPYGLVRYGVAPDHQKLKSVTSTLDAIAEYPQVKYLGNVTLGQDISLEELQSFFHIVVLTTGMPNSTSLGIPGEHLPGVHPATSFIGWYNGHPDFQDTSFDLASPAAVVIGHGNVAIDVARILSKSIDELRKSDMTEAALSVLAESQIKTVHLVGRRGPVQAKFTPKEIHELGKLENCLVSIDPKHLDINLSSSVELNDVTNALGRKNFSIFQEFGKHFGLSSDKKQIVIDFMMKPKAFIGENKLQTVRFDITSLEGPAFKQSVIATGKTSDIHAGLAFSCVGFKGTAFPGLMTSEANGALKHSRSGLLSELGVKIPGLYAAGWAKRGPQGVVGTNRECAQDTVVHIMEDIDQLIKAPKPGHPALVSLLGERNIQCVTFSDWKVINAKEIERGKSLGKPREKFTSVADMLACI</sequence>
<gene>
    <name evidence="10" type="ordered locus">Mfla_0561</name>
</gene>
<dbReference type="InterPro" id="IPR021163">
    <property type="entry name" value="Ferredox_Rdtase_adrenod"/>
</dbReference>
<name>Q1H3V6_METFK</name>
<feature type="binding site" evidence="7">
    <location>
        <position position="47"/>
    </location>
    <ligand>
        <name>FAD</name>
        <dbReference type="ChEBI" id="CHEBI:57692"/>
    </ligand>
</feature>
<dbReference type="HOGENOM" id="CLU_024722_3_0_4"/>
<dbReference type="EMBL" id="CP000284">
    <property type="protein sequence ID" value="ABE48831.1"/>
    <property type="molecule type" value="Genomic_DNA"/>
</dbReference>
<keyword evidence="3" id="KW-0285">Flavoprotein</keyword>
<evidence type="ECO:0000256" key="5">
    <source>
        <dbReference type="ARBA" id="ARBA00022857"/>
    </source>
</evidence>
<feature type="binding site" evidence="7">
    <location>
        <position position="83"/>
    </location>
    <ligand>
        <name>FAD</name>
        <dbReference type="ChEBI" id="CHEBI:57692"/>
    </ligand>
</feature>
<evidence type="ECO:0000259" key="9">
    <source>
        <dbReference type="Pfam" id="PF07992"/>
    </source>
</evidence>
<feature type="domain" description="FAD/NAD(P)-binding" evidence="9">
    <location>
        <begin position="9"/>
        <end position="170"/>
    </location>
</feature>
<dbReference type="GO" id="GO:0016491">
    <property type="term" value="F:oxidoreductase activity"/>
    <property type="evidence" value="ECO:0007669"/>
    <property type="project" value="UniProtKB-KW"/>
</dbReference>
<dbReference type="PRINTS" id="PR00419">
    <property type="entry name" value="ADXRDTASE"/>
</dbReference>
<dbReference type="Pfam" id="PF07992">
    <property type="entry name" value="Pyr_redox_2"/>
    <property type="match status" value="1"/>
</dbReference>
<dbReference type="AlphaFoldDB" id="Q1H3V6"/>
<comment type="similarity">
    <text evidence="2">Belongs to the ferredoxin--NADP reductase type 1 family.</text>
</comment>
<keyword evidence="11" id="KW-1185">Reference proteome</keyword>
<evidence type="ECO:0000256" key="1">
    <source>
        <dbReference type="ARBA" id="ARBA00001974"/>
    </source>
</evidence>
<dbReference type="Proteomes" id="UP000002440">
    <property type="component" value="Chromosome"/>
</dbReference>
<dbReference type="InterPro" id="IPR055275">
    <property type="entry name" value="Ferredox_Rdtase"/>
</dbReference>